<dbReference type="InterPro" id="IPR036638">
    <property type="entry name" value="HLH_DNA-bd_sf"/>
</dbReference>
<sequence>MTLLDKSQEDLEKEMEDLRGQLIELAYVKGFSNIEVVELSQLLDELL</sequence>
<evidence type="ECO:0000313" key="2">
    <source>
        <dbReference type="EMBL" id="TKI59278.1"/>
    </source>
</evidence>
<dbReference type="OrthoDB" id="2653890at2"/>
<dbReference type="AlphaFoldDB" id="A0A4U2YEF9"/>
<dbReference type="GO" id="GO:0046983">
    <property type="term" value="F:protein dimerization activity"/>
    <property type="evidence" value="ECO:0007669"/>
    <property type="project" value="InterPro"/>
</dbReference>
<dbReference type="Pfam" id="PF09388">
    <property type="entry name" value="SpoOE-like"/>
    <property type="match status" value="1"/>
</dbReference>
<evidence type="ECO:0000256" key="1">
    <source>
        <dbReference type="SAM" id="Coils"/>
    </source>
</evidence>
<protein>
    <submittedName>
        <fullName evidence="2">Aspartyl-phosphate phosphatase Spo0E family protein</fullName>
    </submittedName>
</protein>
<proteinExistence type="predicted"/>
<dbReference type="Proteomes" id="UP000307841">
    <property type="component" value="Unassembled WGS sequence"/>
</dbReference>
<feature type="coiled-coil region" evidence="1">
    <location>
        <begin position="1"/>
        <end position="28"/>
    </location>
</feature>
<dbReference type="GO" id="GO:0043937">
    <property type="term" value="P:regulation of sporulation"/>
    <property type="evidence" value="ECO:0007669"/>
    <property type="project" value="InterPro"/>
</dbReference>
<keyword evidence="1" id="KW-0175">Coiled coil</keyword>
<keyword evidence="3" id="KW-1185">Reference proteome</keyword>
<accession>A0A4U2YEF9</accession>
<comment type="caution">
    <text evidence="2">The sequence shown here is derived from an EMBL/GenBank/DDBJ whole genome shotgun (WGS) entry which is preliminary data.</text>
</comment>
<dbReference type="InterPro" id="IPR018540">
    <property type="entry name" value="Spo0E-like"/>
</dbReference>
<dbReference type="Gene3D" id="4.10.280.10">
    <property type="entry name" value="Helix-loop-helix DNA-binding domain"/>
    <property type="match status" value="1"/>
</dbReference>
<organism evidence="2 3">
    <name type="scientific">Brevibacillus antibioticus</name>
    <dbReference type="NCBI Taxonomy" id="2570228"/>
    <lineage>
        <taxon>Bacteria</taxon>
        <taxon>Bacillati</taxon>
        <taxon>Bacillota</taxon>
        <taxon>Bacilli</taxon>
        <taxon>Bacillales</taxon>
        <taxon>Paenibacillaceae</taxon>
        <taxon>Brevibacillus</taxon>
    </lineage>
</organism>
<dbReference type="SUPFAM" id="SSF140500">
    <property type="entry name" value="BAS1536-like"/>
    <property type="match status" value="1"/>
</dbReference>
<name>A0A4U2YEF9_9BACL</name>
<dbReference type="EMBL" id="SZNK01000001">
    <property type="protein sequence ID" value="TKI59278.1"/>
    <property type="molecule type" value="Genomic_DNA"/>
</dbReference>
<gene>
    <name evidence="2" type="ORF">E8L90_06460</name>
</gene>
<evidence type="ECO:0000313" key="3">
    <source>
        <dbReference type="Proteomes" id="UP000307841"/>
    </source>
</evidence>
<dbReference type="InterPro" id="IPR037208">
    <property type="entry name" value="Spo0E-like_sf"/>
</dbReference>
<reference evidence="2 3" key="1">
    <citation type="submission" date="2019-04" db="EMBL/GenBank/DDBJ databases">
        <title>Whole genome sequencing of Brevibacillus sp. TGS2-1.</title>
        <authorList>
            <person name="Choi A."/>
        </authorList>
    </citation>
    <scope>NUCLEOTIDE SEQUENCE [LARGE SCALE GENOMIC DNA]</scope>
    <source>
        <strain evidence="2 3">TGS2-1</strain>
    </source>
</reference>